<dbReference type="Pfam" id="PF02817">
    <property type="entry name" value="E3_binding"/>
    <property type="match status" value="1"/>
</dbReference>
<name>A0A9D0Z433_9FIRM</name>
<comment type="similarity">
    <text evidence="2 6">Belongs to the 2-oxoacid dehydrogenase family.</text>
</comment>
<keyword evidence="4 6" id="KW-0450">Lipoyl</keyword>
<dbReference type="Gene3D" id="2.40.50.100">
    <property type="match status" value="3"/>
</dbReference>
<reference evidence="8" key="1">
    <citation type="submission" date="2020-10" db="EMBL/GenBank/DDBJ databases">
        <authorList>
            <person name="Gilroy R."/>
        </authorList>
    </citation>
    <scope>NUCLEOTIDE SEQUENCE</scope>
    <source>
        <strain evidence="8">ChiSjej2B20-13462</strain>
    </source>
</reference>
<organism evidence="8 9">
    <name type="scientific">Candidatus Avoscillospira stercorigallinarum</name>
    <dbReference type="NCBI Taxonomy" id="2840708"/>
    <lineage>
        <taxon>Bacteria</taxon>
        <taxon>Bacillati</taxon>
        <taxon>Bacillota</taxon>
        <taxon>Clostridia</taxon>
        <taxon>Eubacteriales</taxon>
        <taxon>Oscillospiraceae</taxon>
        <taxon>Oscillospiraceae incertae sedis</taxon>
        <taxon>Candidatus Avoscillospira</taxon>
    </lineage>
</organism>
<dbReference type="PROSITE" id="PS51826">
    <property type="entry name" value="PSBD"/>
    <property type="match status" value="1"/>
</dbReference>
<sequence length="646" mass="66867">MAQGVLMPKEGITVESCIIGEWKKNVGDPVAVGDVLFTYETDKAEFECTSTAAGTLLAKFYEDGDEVPCLVNVCAVGQPGEEFESLRGAGSAAAPAEAPAAAPAATAPAAAPAASGNVAQGVVMPKEGITVESCIIGEWQKNVGDQVAVGDVLFTYETDKAEFECTSTAAGTLLAKFYEDGDEVPCLINVCAVGQPGQEFECLRGIGGTPAAAAAPVETAPAPAAAAPVAAAGPVATAVIMPKEGITVESCLIGEWQKQVGDQVAVGDVLFTYETDKAEFECTSTAAGTLLAKFYEDGDEVPCLINVCAVGQPGDAFECLRGISGNPAVAPAAAPAAAEDTSDDGSPISPRARALAAKANVNPSGAKGTGPNGRIIERDVRRLMEEGAFKKAPAAAEAAAPAPAPAAAPVPAAAEADYVDVKFNAVRKATAKSMMKSLSTMAQLTQQFSFDATQLQTYRKLLKAMDGPMGKISLNDMVMFAVSRTVLSCPDLNANMLEENAVRQFKTVNLGFACDTPRGLLVPVIAHAEKKSLLEISMEAKELAALARDGKLPVDKMNGGTFTVTNIGAFGCEAFTPVINPPQTGILGVCNIQTKIKSVKDGAIETYPAMGLSLTFDHRVVDGAPAARFMQALCQNLENFLTLLAQ</sequence>
<dbReference type="Pfam" id="PF00364">
    <property type="entry name" value="Biotin_lipoyl"/>
    <property type="match status" value="3"/>
</dbReference>
<reference evidence="8" key="2">
    <citation type="journal article" date="2021" name="PeerJ">
        <title>Extensive microbial diversity within the chicken gut microbiome revealed by metagenomics and culture.</title>
        <authorList>
            <person name="Gilroy R."/>
            <person name="Ravi A."/>
            <person name="Getino M."/>
            <person name="Pursley I."/>
            <person name="Horton D.L."/>
            <person name="Alikhan N.F."/>
            <person name="Baker D."/>
            <person name="Gharbi K."/>
            <person name="Hall N."/>
            <person name="Watson M."/>
            <person name="Adriaenssens E.M."/>
            <person name="Foster-Nyarko E."/>
            <person name="Jarju S."/>
            <person name="Secka A."/>
            <person name="Antonio M."/>
            <person name="Oren A."/>
            <person name="Chaudhuri R.R."/>
            <person name="La Ragione R."/>
            <person name="Hildebrand F."/>
            <person name="Pallen M.J."/>
        </authorList>
    </citation>
    <scope>NUCLEOTIDE SEQUENCE</scope>
    <source>
        <strain evidence="8">ChiSjej2B20-13462</strain>
    </source>
</reference>
<evidence type="ECO:0000256" key="6">
    <source>
        <dbReference type="RuleBase" id="RU003423"/>
    </source>
</evidence>
<evidence type="ECO:0000313" key="9">
    <source>
        <dbReference type="Proteomes" id="UP000886874"/>
    </source>
</evidence>
<dbReference type="InterPro" id="IPR050743">
    <property type="entry name" value="2-oxoacid_DH_E2_comp"/>
</dbReference>
<evidence type="ECO:0000256" key="2">
    <source>
        <dbReference type="ARBA" id="ARBA00007317"/>
    </source>
</evidence>
<dbReference type="InterPro" id="IPR036625">
    <property type="entry name" value="E3-bd_dom_sf"/>
</dbReference>
<evidence type="ECO:0000256" key="1">
    <source>
        <dbReference type="ARBA" id="ARBA00001938"/>
    </source>
</evidence>
<dbReference type="EC" id="2.3.1.-" evidence="6"/>
<keyword evidence="3 6" id="KW-0808">Transferase</keyword>
<dbReference type="GO" id="GO:0005737">
    <property type="term" value="C:cytoplasm"/>
    <property type="evidence" value="ECO:0007669"/>
    <property type="project" value="TreeGrafter"/>
</dbReference>
<dbReference type="InterPro" id="IPR011053">
    <property type="entry name" value="Single_hybrid_motif"/>
</dbReference>
<dbReference type="InterPro" id="IPR001078">
    <property type="entry name" value="2-oxoacid_DH_actylTfrase"/>
</dbReference>
<dbReference type="Gene3D" id="3.30.559.10">
    <property type="entry name" value="Chloramphenicol acetyltransferase-like domain"/>
    <property type="match status" value="1"/>
</dbReference>
<dbReference type="PANTHER" id="PTHR43178:SF5">
    <property type="entry name" value="LIPOAMIDE ACYLTRANSFERASE COMPONENT OF BRANCHED-CHAIN ALPHA-KETO ACID DEHYDROGENASE COMPLEX, MITOCHONDRIAL"/>
    <property type="match status" value="1"/>
</dbReference>
<dbReference type="EMBL" id="DVFN01000012">
    <property type="protein sequence ID" value="HIQ68852.1"/>
    <property type="molecule type" value="Genomic_DNA"/>
</dbReference>
<dbReference type="GO" id="GO:0016407">
    <property type="term" value="F:acetyltransferase activity"/>
    <property type="evidence" value="ECO:0007669"/>
    <property type="project" value="TreeGrafter"/>
</dbReference>
<dbReference type="Proteomes" id="UP000886874">
    <property type="component" value="Unassembled WGS sequence"/>
</dbReference>
<protein>
    <recommendedName>
        <fullName evidence="6">Dihydrolipoamide acetyltransferase component of pyruvate dehydrogenase complex</fullName>
        <ecNumber evidence="6">2.3.1.-</ecNumber>
    </recommendedName>
</protein>
<evidence type="ECO:0000259" key="7">
    <source>
        <dbReference type="PROSITE" id="PS51826"/>
    </source>
</evidence>
<dbReference type="InterPro" id="IPR004167">
    <property type="entry name" value="PSBD"/>
</dbReference>
<dbReference type="SUPFAM" id="SSF47005">
    <property type="entry name" value="Peripheral subunit-binding domain of 2-oxo acid dehydrogenase complex"/>
    <property type="match status" value="1"/>
</dbReference>
<keyword evidence="5 6" id="KW-0012">Acyltransferase</keyword>
<dbReference type="Gene3D" id="4.10.320.10">
    <property type="entry name" value="E3-binding domain"/>
    <property type="match status" value="1"/>
</dbReference>
<dbReference type="SUPFAM" id="SSF51230">
    <property type="entry name" value="Single hybrid motif"/>
    <property type="match status" value="3"/>
</dbReference>
<evidence type="ECO:0000256" key="5">
    <source>
        <dbReference type="ARBA" id="ARBA00023315"/>
    </source>
</evidence>
<gene>
    <name evidence="8" type="ORF">IAA67_00755</name>
</gene>
<evidence type="ECO:0000256" key="4">
    <source>
        <dbReference type="ARBA" id="ARBA00022823"/>
    </source>
</evidence>
<dbReference type="Pfam" id="PF00198">
    <property type="entry name" value="2-oxoacid_dh"/>
    <property type="match status" value="1"/>
</dbReference>
<dbReference type="InterPro" id="IPR000089">
    <property type="entry name" value="Biotin_lipoyl"/>
</dbReference>
<dbReference type="PANTHER" id="PTHR43178">
    <property type="entry name" value="DIHYDROLIPOAMIDE ACETYLTRANSFERASE COMPONENT OF PYRUVATE DEHYDROGENASE COMPLEX"/>
    <property type="match status" value="1"/>
</dbReference>
<accession>A0A9D0Z433</accession>
<dbReference type="SUPFAM" id="SSF52777">
    <property type="entry name" value="CoA-dependent acyltransferases"/>
    <property type="match status" value="1"/>
</dbReference>
<evidence type="ECO:0000313" key="8">
    <source>
        <dbReference type="EMBL" id="HIQ68852.1"/>
    </source>
</evidence>
<proteinExistence type="inferred from homology"/>
<feature type="domain" description="Peripheral subunit-binding (PSBD)" evidence="7">
    <location>
        <begin position="347"/>
        <end position="384"/>
    </location>
</feature>
<dbReference type="GO" id="GO:0031405">
    <property type="term" value="F:lipoic acid binding"/>
    <property type="evidence" value="ECO:0007669"/>
    <property type="project" value="TreeGrafter"/>
</dbReference>
<dbReference type="AlphaFoldDB" id="A0A9D0Z433"/>
<evidence type="ECO:0000256" key="3">
    <source>
        <dbReference type="ARBA" id="ARBA00022679"/>
    </source>
</evidence>
<dbReference type="InterPro" id="IPR023213">
    <property type="entry name" value="CAT-like_dom_sf"/>
</dbReference>
<comment type="cofactor">
    <cofactor evidence="1 6">
        <name>(R)-lipoate</name>
        <dbReference type="ChEBI" id="CHEBI:83088"/>
    </cofactor>
</comment>
<comment type="caution">
    <text evidence="8">The sequence shown here is derived from an EMBL/GenBank/DDBJ whole genome shotgun (WGS) entry which is preliminary data.</text>
</comment>
<dbReference type="CDD" id="cd06849">
    <property type="entry name" value="lipoyl_domain"/>
    <property type="match status" value="3"/>
</dbReference>